<dbReference type="InterPro" id="IPR051680">
    <property type="entry name" value="ATP-dep_Glu-Cys_Ligase-2"/>
</dbReference>
<gene>
    <name evidence="2" type="ORF">GCM10007047_29230</name>
</gene>
<evidence type="ECO:0000313" key="2">
    <source>
        <dbReference type="EMBL" id="GHC09994.1"/>
    </source>
</evidence>
<reference evidence="2" key="1">
    <citation type="journal article" date="2014" name="Int. J. Syst. Evol. Microbiol.">
        <title>Complete genome sequence of Corynebacterium casei LMG S-19264T (=DSM 44701T), isolated from a smear-ripened cheese.</title>
        <authorList>
            <consortium name="US DOE Joint Genome Institute (JGI-PGF)"/>
            <person name="Walter F."/>
            <person name="Albersmeier A."/>
            <person name="Kalinowski J."/>
            <person name="Ruckert C."/>
        </authorList>
    </citation>
    <scope>NUCLEOTIDE SEQUENCE</scope>
    <source>
        <strain evidence="2">KCTC 12870</strain>
    </source>
</reference>
<dbReference type="PANTHER" id="PTHR34595:SF7">
    <property type="entry name" value="SLL1039 PROTEIN"/>
    <property type="match status" value="1"/>
</dbReference>
<reference evidence="2" key="2">
    <citation type="submission" date="2020-09" db="EMBL/GenBank/DDBJ databases">
        <authorList>
            <person name="Sun Q."/>
            <person name="Kim S."/>
        </authorList>
    </citation>
    <scope>NUCLEOTIDE SEQUENCE</scope>
    <source>
        <strain evidence="2">KCTC 12870</strain>
    </source>
</reference>
<sequence>MLSRVADSLYWLARYIERADNLARLMEVNLQLLLDFQDLDDIKLREHWDPVIRSTGDEEKFYELYEEANSQTVTDFLTFNKSNPNSVIGCISGARENARMVRDQISSELWETLNNCYLFLKSNDAQNVWDSGAYEFYDRIKDYSLRFQGLTAATLPRDECYDFLQFGRYIERADKATRMLDIKYHILLPSPQDVGGAEDAAQWIALLRAASAYDAYHAQYLANIDPVHVAEFLIFSENFPRSIRYCVQELNARLHNVSGCPLSKYSNDAEKLAGKLLSDLTFSNVQDVINYGMHEWLDNCQERLNEIGGATYQAYMFQKPVDLAEEIQQQQQQQ</sequence>
<dbReference type="Pfam" id="PF04168">
    <property type="entry name" value="Alpha-E"/>
    <property type="match status" value="1"/>
</dbReference>
<keyword evidence="3" id="KW-1185">Reference proteome</keyword>
<dbReference type="PANTHER" id="PTHR34595">
    <property type="entry name" value="BLR5612 PROTEIN"/>
    <property type="match status" value="1"/>
</dbReference>
<proteinExistence type="predicted"/>
<dbReference type="InterPro" id="IPR007296">
    <property type="entry name" value="DUF403"/>
</dbReference>
<name>A0A8J3GFB0_9BACT</name>
<evidence type="ECO:0000259" key="1">
    <source>
        <dbReference type="Pfam" id="PF04168"/>
    </source>
</evidence>
<organism evidence="2 3">
    <name type="scientific">Cerasicoccus arenae</name>
    <dbReference type="NCBI Taxonomy" id="424488"/>
    <lineage>
        <taxon>Bacteria</taxon>
        <taxon>Pseudomonadati</taxon>
        <taxon>Verrucomicrobiota</taxon>
        <taxon>Opitutia</taxon>
        <taxon>Puniceicoccales</taxon>
        <taxon>Cerasicoccaceae</taxon>
        <taxon>Cerasicoccus</taxon>
    </lineage>
</organism>
<dbReference type="RefSeq" id="WP_189516571.1">
    <property type="nucleotide sequence ID" value="NZ_BMXG01000022.1"/>
</dbReference>
<protein>
    <recommendedName>
        <fullName evidence="1">DUF403 domain-containing protein</fullName>
    </recommendedName>
</protein>
<evidence type="ECO:0000313" key="3">
    <source>
        <dbReference type="Proteomes" id="UP000642829"/>
    </source>
</evidence>
<dbReference type="EMBL" id="BMXG01000022">
    <property type="protein sequence ID" value="GHC09994.1"/>
    <property type="molecule type" value="Genomic_DNA"/>
</dbReference>
<dbReference type="AlphaFoldDB" id="A0A8J3GFB0"/>
<accession>A0A8J3GFB0</accession>
<feature type="domain" description="DUF403" evidence="1">
    <location>
        <begin position="1"/>
        <end position="316"/>
    </location>
</feature>
<dbReference type="Proteomes" id="UP000642829">
    <property type="component" value="Unassembled WGS sequence"/>
</dbReference>
<comment type="caution">
    <text evidence="2">The sequence shown here is derived from an EMBL/GenBank/DDBJ whole genome shotgun (WGS) entry which is preliminary data.</text>
</comment>